<dbReference type="InterPro" id="IPR005829">
    <property type="entry name" value="Sugar_transporter_CS"/>
</dbReference>
<gene>
    <name evidence="12" type="ORF">CLV98_11716</name>
</gene>
<evidence type="ECO:0000313" key="13">
    <source>
        <dbReference type="Proteomes" id="UP000245880"/>
    </source>
</evidence>
<dbReference type="GO" id="GO:0005886">
    <property type="term" value="C:plasma membrane"/>
    <property type="evidence" value="ECO:0007669"/>
    <property type="project" value="UniProtKB-SubCell"/>
</dbReference>
<comment type="caution">
    <text evidence="12">The sequence shown here is derived from an EMBL/GenBank/DDBJ whole genome shotgun (WGS) entry which is preliminary data.</text>
</comment>
<evidence type="ECO:0000256" key="5">
    <source>
        <dbReference type="ARBA" id="ARBA00022597"/>
    </source>
</evidence>
<dbReference type="CDD" id="cd17359">
    <property type="entry name" value="MFS_XylE_like"/>
    <property type="match status" value="1"/>
</dbReference>
<dbReference type="PRINTS" id="PR00171">
    <property type="entry name" value="SUGRTRNSPORT"/>
</dbReference>
<comment type="similarity">
    <text evidence="2 9">Belongs to the major facilitator superfamily. Sugar transporter (TC 2.A.1.1) family.</text>
</comment>
<dbReference type="Proteomes" id="UP000245880">
    <property type="component" value="Unassembled WGS sequence"/>
</dbReference>
<feature type="transmembrane region" description="Helical" evidence="10">
    <location>
        <begin position="252"/>
        <end position="274"/>
    </location>
</feature>
<evidence type="ECO:0000313" key="12">
    <source>
        <dbReference type="EMBL" id="PWJ54478.1"/>
    </source>
</evidence>
<dbReference type="EMBL" id="QGDT01000017">
    <property type="protein sequence ID" value="PWJ54478.1"/>
    <property type="molecule type" value="Genomic_DNA"/>
</dbReference>
<comment type="subcellular location">
    <subcellularLocation>
        <location evidence="1">Cell membrane</location>
        <topology evidence="1">Multi-pass membrane protein</topology>
    </subcellularLocation>
</comment>
<accession>A0A316AB65</accession>
<feature type="transmembrane region" description="Helical" evidence="10">
    <location>
        <begin position="412"/>
        <end position="433"/>
    </location>
</feature>
<evidence type="ECO:0000256" key="9">
    <source>
        <dbReference type="RuleBase" id="RU003346"/>
    </source>
</evidence>
<keyword evidence="13" id="KW-1185">Reference proteome</keyword>
<dbReference type="SUPFAM" id="SSF103473">
    <property type="entry name" value="MFS general substrate transporter"/>
    <property type="match status" value="1"/>
</dbReference>
<dbReference type="InterPro" id="IPR020846">
    <property type="entry name" value="MFS_dom"/>
</dbReference>
<evidence type="ECO:0000256" key="1">
    <source>
        <dbReference type="ARBA" id="ARBA00004651"/>
    </source>
</evidence>
<dbReference type="PROSITE" id="PS00216">
    <property type="entry name" value="SUGAR_TRANSPORT_1"/>
    <property type="match status" value="1"/>
</dbReference>
<dbReference type="InterPro" id="IPR005828">
    <property type="entry name" value="MFS_sugar_transport-like"/>
</dbReference>
<dbReference type="GO" id="GO:0022857">
    <property type="term" value="F:transmembrane transporter activity"/>
    <property type="evidence" value="ECO:0007669"/>
    <property type="project" value="InterPro"/>
</dbReference>
<reference evidence="12 13" key="1">
    <citation type="submission" date="2018-03" db="EMBL/GenBank/DDBJ databases">
        <title>Genomic Encyclopedia of Archaeal and Bacterial Type Strains, Phase II (KMG-II): from individual species to whole genera.</title>
        <authorList>
            <person name="Goeker M."/>
        </authorList>
    </citation>
    <scope>NUCLEOTIDE SEQUENCE [LARGE SCALE GENOMIC DNA]</scope>
    <source>
        <strain evidence="12 13">DSM 100346</strain>
    </source>
</reference>
<evidence type="ECO:0000256" key="4">
    <source>
        <dbReference type="ARBA" id="ARBA00022475"/>
    </source>
</evidence>
<dbReference type="PANTHER" id="PTHR48020">
    <property type="entry name" value="PROTON MYO-INOSITOL COTRANSPORTER"/>
    <property type="match status" value="1"/>
</dbReference>
<dbReference type="PROSITE" id="PS50850">
    <property type="entry name" value="MFS"/>
    <property type="match status" value="1"/>
</dbReference>
<dbReference type="PROSITE" id="PS00217">
    <property type="entry name" value="SUGAR_TRANSPORT_2"/>
    <property type="match status" value="1"/>
</dbReference>
<dbReference type="PANTHER" id="PTHR48020:SF12">
    <property type="entry name" value="PROTON MYO-INOSITOL COTRANSPORTER"/>
    <property type="match status" value="1"/>
</dbReference>
<keyword evidence="5" id="KW-0762">Sugar transport</keyword>
<dbReference type="InterPro" id="IPR047984">
    <property type="entry name" value="XylE-like"/>
</dbReference>
<dbReference type="Pfam" id="PF00083">
    <property type="entry name" value="Sugar_tr"/>
    <property type="match status" value="1"/>
</dbReference>
<evidence type="ECO:0000256" key="8">
    <source>
        <dbReference type="ARBA" id="ARBA00023136"/>
    </source>
</evidence>
<dbReference type="InterPro" id="IPR036259">
    <property type="entry name" value="MFS_trans_sf"/>
</dbReference>
<evidence type="ECO:0000259" key="11">
    <source>
        <dbReference type="PROSITE" id="PS50850"/>
    </source>
</evidence>
<feature type="transmembrane region" description="Helical" evidence="10">
    <location>
        <begin position="48"/>
        <end position="67"/>
    </location>
</feature>
<dbReference type="InterPro" id="IPR050814">
    <property type="entry name" value="Myo-inositol_Transporter"/>
</dbReference>
<feature type="transmembrane region" description="Helical" evidence="10">
    <location>
        <begin position="346"/>
        <end position="371"/>
    </location>
</feature>
<evidence type="ECO:0000256" key="6">
    <source>
        <dbReference type="ARBA" id="ARBA00022692"/>
    </source>
</evidence>
<dbReference type="InterPro" id="IPR003663">
    <property type="entry name" value="Sugar/inositol_transpt"/>
</dbReference>
<feature type="transmembrane region" description="Helical" evidence="10">
    <location>
        <begin position="289"/>
        <end position="308"/>
    </location>
</feature>
<sequence length="449" mass="48999">MGNRERIFFVYKITLVAAVGGLLFGYDTAVIAGAIGFLQIKFDLSPAMVGWIASCALIGCVFGALGAGVLSDWLGRKKILILSALLFGISSVGIALPAGIDAFVFFRIIGGLGIGIASMLAPMYITEIAPADKRGRLVSINQLGIVTGILLIYFVNAAIAGMYDQQWNVNTGWRWMFGSGIFPSVIFLILLFFVPESPRWLAKKGRNTEALAILTRINGPEQAQVELQEINQHLNTDSVSFSEIFRPGIRKALFAGILLAMFSQITGINAIMYYAPEIFKATGDGSDSALLQTILVGVVNFLFTIVAIKYVDKTGRKKLLLAGSAGMTACLALIGGAFYLDLAQGFLVLVSILAYIAFFALSLGPLTFVVIAEIFPNRTRGVAMSICIFALWVFVFIVSQCFPILLESIGNAYTFWIFMLLSAGALFFVWRFIPETKEKTLEEMEKLWQ</sequence>
<evidence type="ECO:0000256" key="2">
    <source>
        <dbReference type="ARBA" id="ARBA00010992"/>
    </source>
</evidence>
<feature type="transmembrane region" description="Helical" evidence="10">
    <location>
        <begin position="137"/>
        <end position="163"/>
    </location>
</feature>
<dbReference type="OrthoDB" id="9783823at2"/>
<feature type="domain" description="Major facilitator superfamily (MFS) profile" evidence="11">
    <location>
        <begin position="13"/>
        <end position="437"/>
    </location>
</feature>
<protein>
    <submittedName>
        <fullName evidence="12">SP family arabinose:H+ symporter-like MFS transporter</fullName>
    </submittedName>
</protein>
<keyword evidence="8 10" id="KW-0472">Membrane</keyword>
<feature type="transmembrane region" description="Helical" evidence="10">
    <location>
        <begin position="104"/>
        <end position="125"/>
    </location>
</feature>
<evidence type="ECO:0000256" key="7">
    <source>
        <dbReference type="ARBA" id="ARBA00022989"/>
    </source>
</evidence>
<keyword evidence="6 10" id="KW-0812">Transmembrane</keyword>
<feature type="transmembrane region" description="Helical" evidence="10">
    <location>
        <begin position="175"/>
        <end position="194"/>
    </location>
</feature>
<dbReference type="FunFam" id="1.20.1250.20:FF:000122">
    <property type="entry name" value="D-xylose transporter XylE"/>
    <property type="match status" value="1"/>
</dbReference>
<name>A0A316AB65_9BACT</name>
<dbReference type="NCBIfam" id="TIGR00879">
    <property type="entry name" value="SP"/>
    <property type="match status" value="1"/>
</dbReference>
<evidence type="ECO:0000256" key="10">
    <source>
        <dbReference type="SAM" id="Phobius"/>
    </source>
</evidence>
<dbReference type="RefSeq" id="WP_109677688.1">
    <property type="nucleotide sequence ID" value="NZ_QGDT01000017.1"/>
</dbReference>
<proteinExistence type="inferred from homology"/>
<keyword evidence="4" id="KW-1003">Cell membrane</keyword>
<evidence type="ECO:0000256" key="3">
    <source>
        <dbReference type="ARBA" id="ARBA00022448"/>
    </source>
</evidence>
<dbReference type="Gene3D" id="1.20.1250.20">
    <property type="entry name" value="MFS general substrate transporter like domains"/>
    <property type="match status" value="2"/>
</dbReference>
<keyword evidence="7 10" id="KW-1133">Transmembrane helix</keyword>
<feature type="transmembrane region" description="Helical" evidence="10">
    <location>
        <begin position="383"/>
        <end position="406"/>
    </location>
</feature>
<dbReference type="AlphaFoldDB" id="A0A316AB65"/>
<feature type="transmembrane region" description="Helical" evidence="10">
    <location>
        <begin position="79"/>
        <end position="98"/>
    </location>
</feature>
<keyword evidence="3 9" id="KW-0813">Transport</keyword>
<feature type="transmembrane region" description="Helical" evidence="10">
    <location>
        <begin position="320"/>
        <end position="340"/>
    </location>
</feature>
<organism evidence="12 13">
    <name type="scientific">Dyadobacter jejuensis</name>
    <dbReference type="NCBI Taxonomy" id="1082580"/>
    <lineage>
        <taxon>Bacteria</taxon>
        <taxon>Pseudomonadati</taxon>
        <taxon>Bacteroidota</taxon>
        <taxon>Cytophagia</taxon>
        <taxon>Cytophagales</taxon>
        <taxon>Spirosomataceae</taxon>
        <taxon>Dyadobacter</taxon>
    </lineage>
</organism>